<dbReference type="OrthoDB" id="581534at2"/>
<dbReference type="Gene3D" id="3.40.630.30">
    <property type="match status" value="1"/>
</dbReference>
<evidence type="ECO:0000313" key="4">
    <source>
        <dbReference type="EMBL" id="OXM16132.1"/>
    </source>
</evidence>
<dbReference type="CDD" id="cd04301">
    <property type="entry name" value="NAT_SF"/>
    <property type="match status" value="1"/>
</dbReference>
<dbReference type="SUPFAM" id="SSF55729">
    <property type="entry name" value="Acyl-CoA N-acyltransferases (Nat)"/>
    <property type="match status" value="1"/>
</dbReference>
<organism evidence="4 5">
    <name type="scientific">Paenibacillus herberti</name>
    <dbReference type="NCBI Taxonomy" id="1619309"/>
    <lineage>
        <taxon>Bacteria</taxon>
        <taxon>Bacillati</taxon>
        <taxon>Bacillota</taxon>
        <taxon>Bacilli</taxon>
        <taxon>Bacillales</taxon>
        <taxon>Paenibacillaceae</taxon>
        <taxon>Paenibacillus</taxon>
    </lineage>
</organism>
<accession>A0A229P1P3</accession>
<dbReference type="InterPro" id="IPR016181">
    <property type="entry name" value="Acyl_CoA_acyltransferase"/>
</dbReference>
<keyword evidence="2" id="KW-0012">Acyltransferase</keyword>
<dbReference type="Pfam" id="PF00583">
    <property type="entry name" value="Acetyltransf_1"/>
    <property type="match status" value="1"/>
</dbReference>
<comment type="caution">
    <text evidence="4">The sequence shown here is derived from an EMBL/GenBank/DDBJ whole genome shotgun (WGS) entry which is preliminary data.</text>
</comment>
<keyword evidence="1 4" id="KW-0808">Transferase</keyword>
<dbReference type="GO" id="GO:0016747">
    <property type="term" value="F:acyltransferase activity, transferring groups other than amino-acyl groups"/>
    <property type="evidence" value="ECO:0007669"/>
    <property type="project" value="InterPro"/>
</dbReference>
<dbReference type="RefSeq" id="WP_089523217.1">
    <property type="nucleotide sequence ID" value="NZ_NMUQ01000001.1"/>
</dbReference>
<dbReference type="EMBL" id="NMUQ01000001">
    <property type="protein sequence ID" value="OXM16132.1"/>
    <property type="molecule type" value="Genomic_DNA"/>
</dbReference>
<evidence type="ECO:0000256" key="2">
    <source>
        <dbReference type="ARBA" id="ARBA00023315"/>
    </source>
</evidence>
<evidence type="ECO:0000313" key="5">
    <source>
        <dbReference type="Proteomes" id="UP000215145"/>
    </source>
</evidence>
<reference evidence="4 5" key="1">
    <citation type="submission" date="2017-07" db="EMBL/GenBank/DDBJ databases">
        <title>Paenibacillus herberti R33 genome sequencing and assembly.</title>
        <authorList>
            <person name="Su W."/>
        </authorList>
    </citation>
    <scope>NUCLEOTIDE SEQUENCE [LARGE SCALE GENOMIC DNA]</scope>
    <source>
        <strain evidence="4 5">R33</strain>
    </source>
</reference>
<dbReference type="InterPro" id="IPR000182">
    <property type="entry name" value="GNAT_dom"/>
</dbReference>
<evidence type="ECO:0000259" key="3">
    <source>
        <dbReference type="PROSITE" id="PS51186"/>
    </source>
</evidence>
<feature type="domain" description="N-acetyltransferase" evidence="3">
    <location>
        <begin position="39"/>
        <end position="184"/>
    </location>
</feature>
<dbReference type="InterPro" id="IPR050680">
    <property type="entry name" value="YpeA/RimI_acetyltransf"/>
</dbReference>
<sequence length="192" mass="22094">MLDKSIPYFNVIMKRPAGAFLPQFALPVGYSFGWYTEGMELQWAAIETSVGEFDSDEESLSYFQKEYLLHSNELKKRLLFVLNPEGEAVGTITGWWNLTGERRDLAIHWFAVHPEYQGAGLGKALVAECIRNLMNLEGDKDIYLHTQTWSYKAIALYLKTGFKIEVKDTFAHYQNDYESALPILQDLLNRKL</sequence>
<dbReference type="AlphaFoldDB" id="A0A229P1P3"/>
<dbReference type="PANTHER" id="PTHR43420">
    <property type="entry name" value="ACETYLTRANSFERASE"/>
    <property type="match status" value="1"/>
</dbReference>
<protein>
    <submittedName>
        <fullName evidence="4">GNAT family N-acetyltransferase</fullName>
    </submittedName>
</protein>
<evidence type="ECO:0000256" key="1">
    <source>
        <dbReference type="ARBA" id="ARBA00022679"/>
    </source>
</evidence>
<name>A0A229P1P3_9BACL</name>
<proteinExistence type="predicted"/>
<gene>
    <name evidence="4" type="ORF">CGZ75_05365</name>
</gene>
<dbReference type="PROSITE" id="PS51186">
    <property type="entry name" value="GNAT"/>
    <property type="match status" value="1"/>
</dbReference>
<dbReference type="Proteomes" id="UP000215145">
    <property type="component" value="Unassembled WGS sequence"/>
</dbReference>
<keyword evidence="5" id="KW-1185">Reference proteome</keyword>